<dbReference type="AlphaFoldDB" id="A0A8J5D3X2"/>
<organism evidence="1 2">
    <name type="scientific">Chionoecetes opilio</name>
    <name type="common">Atlantic snow crab</name>
    <name type="synonym">Cancer opilio</name>
    <dbReference type="NCBI Taxonomy" id="41210"/>
    <lineage>
        <taxon>Eukaryota</taxon>
        <taxon>Metazoa</taxon>
        <taxon>Ecdysozoa</taxon>
        <taxon>Arthropoda</taxon>
        <taxon>Crustacea</taxon>
        <taxon>Multicrustacea</taxon>
        <taxon>Malacostraca</taxon>
        <taxon>Eumalacostraca</taxon>
        <taxon>Eucarida</taxon>
        <taxon>Decapoda</taxon>
        <taxon>Pleocyemata</taxon>
        <taxon>Brachyura</taxon>
        <taxon>Eubrachyura</taxon>
        <taxon>Majoidea</taxon>
        <taxon>Majidae</taxon>
        <taxon>Chionoecetes</taxon>
    </lineage>
</organism>
<evidence type="ECO:0000313" key="1">
    <source>
        <dbReference type="EMBL" id="KAG0727890.1"/>
    </source>
</evidence>
<dbReference type="EMBL" id="JACEEZ010002876">
    <property type="protein sequence ID" value="KAG0727890.1"/>
    <property type="molecule type" value="Genomic_DNA"/>
</dbReference>
<protein>
    <submittedName>
        <fullName evidence="1">Uncharacterized protein</fullName>
    </submittedName>
</protein>
<accession>A0A8J5D3X2</accession>
<evidence type="ECO:0000313" key="2">
    <source>
        <dbReference type="Proteomes" id="UP000770661"/>
    </source>
</evidence>
<dbReference type="PANTHER" id="PTHR46409:SF1">
    <property type="entry name" value="HTH PSQ-TYPE DOMAIN-CONTAINING PROTEIN"/>
    <property type="match status" value="1"/>
</dbReference>
<proteinExistence type="predicted"/>
<reference evidence="1" key="1">
    <citation type="submission" date="2020-07" db="EMBL/GenBank/DDBJ databases">
        <title>The High-quality genome of the commercially important snow crab, Chionoecetes opilio.</title>
        <authorList>
            <person name="Jeong J.-H."/>
            <person name="Ryu S."/>
        </authorList>
    </citation>
    <scope>NUCLEOTIDE SEQUENCE</scope>
    <source>
        <strain evidence="1">MADBK_172401_WGS</strain>
        <tissue evidence="1">Digestive gland</tissue>
    </source>
</reference>
<comment type="caution">
    <text evidence="1">The sequence shown here is derived from an EMBL/GenBank/DDBJ whole genome shotgun (WGS) entry which is preliminary data.</text>
</comment>
<sequence length="231" mass="26138">MALVCQTKNYPGHGGPIGKLLDSATDFEINPNFTRISVGPPLIKLPDKVIQDLSTDQHYGYKSVCAVRDGVLPARLALLEIVPVNHSRWLTTANRLLRLWVSKHGLKGKNLKNLHFIVEFIIGVYYPCWFNVKVKHSWIEGPRHILFQLDCHKSQRKEVLDIVMPTVKRSAWYAHSEAILQTMLCSEDQKERIWGVERILAIRGDGDPDAQLGDSSVRTRGHLTLIVMLSA</sequence>
<name>A0A8J5D3X2_CHIOP</name>
<dbReference type="PANTHER" id="PTHR46409">
    <property type="entry name" value="HTH PSQ-TYPE DOMAIN-CONTAINING PROTEIN"/>
    <property type="match status" value="1"/>
</dbReference>
<keyword evidence="2" id="KW-1185">Reference proteome</keyword>
<dbReference type="OrthoDB" id="6617942at2759"/>
<dbReference type="Proteomes" id="UP000770661">
    <property type="component" value="Unassembled WGS sequence"/>
</dbReference>
<gene>
    <name evidence="1" type="ORF">GWK47_033674</name>
</gene>